<feature type="region of interest" description="Disordered" evidence="6">
    <location>
        <begin position="1"/>
        <end position="54"/>
    </location>
</feature>
<protein>
    <recommendedName>
        <fullName evidence="7">Zn(2)-C6 fungal-type domain-containing protein</fullName>
    </recommendedName>
</protein>
<comment type="subcellular location">
    <subcellularLocation>
        <location evidence="1">Nucleus</location>
    </subcellularLocation>
</comment>
<dbReference type="PANTHER" id="PTHR37534:SF40">
    <property type="entry name" value="ZN(2)-C6 FUNGAL-TYPE DOMAIN-CONTAINING PROTEIN"/>
    <property type="match status" value="1"/>
</dbReference>
<keyword evidence="9" id="KW-1185">Reference proteome</keyword>
<feature type="domain" description="Zn(2)-C6 fungal-type" evidence="7">
    <location>
        <begin position="57"/>
        <end position="87"/>
    </location>
</feature>
<dbReference type="SMART" id="SM00066">
    <property type="entry name" value="GAL4"/>
    <property type="match status" value="1"/>
</dbReference>
<dbReference type="InterPro" id="IPR001138">
    <property type="entry name" value="Zn2Cys6_DnaBD"/>
</dbReference>
<evidence type="ECO:0000256" key="6">
    <source>
        <dbReference type="SAM" id="MobiDB-lite"/>
    </source>
</evidence>
<dbReference type="OrthoDB" id="4078573at2759"/>
<name>A0A9W9GHV9_9EURO</name>
<accession>A0A9W9GHV9</accession>
<dbReference type="GO" id="GO:0045944">
    <property type="term" value="P:positive regulation of transcription by RNA polymerase II"/>
    <property type="evidence" value="ECO:0007669"/>
    <property type="project" value="TreeGrafter"/>
</dbReference>
<dbReference type="AlphaFoldDB" id="A0A9W9GHV9"/>
<dbReference type="Pfam" id="PF11951">
    <property type="entry name" value="Fungal_trans_2"/>
    <property type="match status" value="1"/>
</dbReference>
<organism evidence="8 9">
    <name type="scientific">Penicillium bovifimosum</name>
    <dbReference type="NCBI Taxonomy" id="126998"/>
    <lineage>
        <taxon>Eukaryota</taxon>
        <taxon>Fungi</taxon>
        <taxon>Dikarya</taxon>
        <taxon>Ascomycota</taxon>
        <taxon>Pezizomycotina</taxon>
        <taxon>Eurotiomycetes</taxon>
        <taxon>Eurotiomycetidae</taxon>
        <taxon>Eurotiales</taxon>
        <taxon>Aspergillaceae</taxon>
        <taxon>Penicillium</taxon>
    </lineage>
</organism>
<dbReference type="PROSITE" id="PS50048">
    <property type="entry name" value="ZN2_CY6_FUNGAL_2"/>
    <property type="match status" value="1"/>
</dbReference>
<proteinExistence type="predicted"/>
<dbReference type="Gene3D" id="4.10.240.10">
    <property type="entry name" value="Zn(2)-C6 fungal-type DNA-binding domain"/>
    <property type="match status" value="1"/>
</dbReference>
<dbReference type="PROSITE" id="PS00463">
    <property type="entry name" value="ZN2_CY6_FUNGAL_1"/>
    <property type="match status" value="1"/>
</dbReference>
<keyword evidence="2" id="KW-0805">Transcription regulation</keyword>
<dbReference type="SUPFAM" id="SSF57701">
    <property type="entry name" value="Zn2/Cys6 DNA-binding domain"/>
    <property type="match status" value="1"/>
</dbReference>
<feature type="compositionally biased region" description="Low complexity" evidence="6">
    <location>
        <begin position="17"/>
        <end position="31"/>
    </location>
</feature>
<reference evidence="8" key="1">
    <citation type="submission" date="2022-11" db="EMBL/GenBank/DDBJ databases">
        <authorList>
            <person name="Petersen C."/>
        </authorList>
    </citation>
    <scope>NUCLEOTIDE SEQUENCE</scope>
    <source>
        <strain evidence="8">IBT 22155</strain>
    </source>
</reference>
<comment type="caution">
    <text evidence="8">The sequence shown here is derived from an EMBL/GenBank/DDBJ whole genome shotgun (WGS) entry which is preliminary data.</text>
</comment>
<evidence type="ECO:0000256" key="1">
    <source>
        <dbReference type="ARBA" id="ARBA00004123"/>
    </source>
</evidence>
<reference evidence="8" key="2">
    <citation type="journal article" date="2023" name="IMA Fungus">
        <title>Comparative genomic study of the Penicillium genus elucidates a diverse pangenome and 15 lateral gene transfer events.</title>
        <authorList>
            <person name="Petersen C."/>
            <person name="Sorensen T."/>
            <person name="Nielsen M.R."/>
            <person name="Sondergaard T.E."/>
            <person name="Sorensen J.L."/>
            <person name="Fitzpatrick D.A."/>
            <person name="Frisvad J.C."/>
            <person name="Nielsen K.L."/>
        </authorList>
    </citation>
    <scope>NUCLEOTIDE SEQUENCE</scope>
    <source>
        <strain evidence="8">IBT 22155</strain>
    </source>
</reference>
<dbReference type="Proteomes" id="UP001149079">
    <property type="component" value="Unassembled WGS sequence"/>
</dbReference>
<evidence type="ECO:0000313" key="9">
    <source>
        <dbReference type="Proteomes" id="UP001149079"/>
    </source>
</evidence>
<dbReference type="GeneID" id="81409838"/>
<keyword evidence="4" id="KW-0804">Transcription</keyword>
<evidence type="ECO:0000259" key="7">
    <source>
        <dbReference type="PROSITE" id="PS50048"/>
    </source>
</evidence>
<dbReference type="CDD" id="cd00067">
    <property type="entry name" value="GAL4"/>
    <property type="match status" value="1"/>
</dbReference>
<dbReference type="GO" id="GO:0000981">
    <property type="term" value="F:DNA-binding transcription factor activity, RNA polymerase II-specific"/>
    <property type="evidence" value="ECO:0007669"/>
    <property type="project" value="InterPro"/>
</dbReference>
<keyword evidence="3" id="KW-0238">DNA-binding</keyword>
<evidence type="ECO:0000256" key="3">
    <source>
        <dbReference type="ARBA" id="ARBA00023125"/>
    </source>
</evidence>
<dbReference type="InterPro" id="IPR021858">
    <property type="entry name" value="Fun_TF"/>
</dbReference>
<keyword evidence="5" id="KW-0539">Nucleus</keyword>
<dbReference type="GO" id="GO:0008270">
    <property type="term" value="F:zinc ion binding"/>
    <property type="evidence" value="ECO:0007669"/>
    <property type="project" value="InterPro"/>
</dbReference>
<gene>
    <name evidence="8" type="ORF">N7515_009924</name>
</gene>
<evidence type="ECO:0000256" key="2">
    <source>
        <dbReference type="ARBA" id="ARBA00023015"/>
    </source>
</evidence>
<dbReference type="GO" id="GO:0005634">
    <property type="term" value="C:nucleus"/>
    <property type="evidence" value="ECO:0007669"/>
    <property type="project" value="UniProtKB-SubCell"/>
</dbReference>
<evidence type="ECO:0000256" key="5">
    <source>
        <dbReference type="ARBA" id="ARBA00023242"/>
    </source>
</evidence>
<sequence length="665" mass="74887">MNIRKTGKGQSQSPNADTPTSTPQSQTSDSQSKPRPRTSRNKSANGPETKARRVRTGCLTCRQRHLKCDEAVGRCLNCRKSDRICQRGVRLNFIDTQSVAPPHIVARPQGSKVTFRDDSRLIADLYVGGSEIYPPVQPESPVEENDQTQNGLDIMGSDDLTNLFQSVAESFDPLDFEVSHQTTADFAGTDTWHQSHLVPGDELLPQGTSNFARKLAGRHQHNTSLTDPEQVFLLRTFAEEVGPRMDLMDDMNHFSQILPGFAVDEPPLLNAFLACGARHRSVIDSSYSHKASYYYSEATRQLLTALHHPYRDSVLCATTALALGFFETMSSHLTHSGQHSTGSRALIRECGWTAKTPGLGGACFRISVSAELLDCMRHNWTLAWDPDTWGINMQMCHARDTYESRQDIWYHRILYAFAKVVAFRASSRPSQGFGGDNPGAAIELEEREWASYNSWCMQWAESVPRSLVPLGYLSQWPTNSEFFPEILLTQRSAIVARLFYYAARILLGKTHPLMSESDKEMRIKQRNYAYDICGLIAHTKDRGIADIAVRFLTLAAEYIDFKEAQVEVLGIVDTITKVSGINSEPIKNELKQIWHWRESPPGTVDPAQMQNDLYPSYPYQFTEHTETSPSLNNPLLTRGDFGLEDHPYQGFYVRPFHAYGSVHHM</sequence>
<dbReference type="EMBL" id="JAPQKL010000008">
    <property type="protein sequence ID" value="KAJ5120536.1"/>
    <property type="molecule type" value="Genomic_DNA"/>
</dbReference>
<dbReference type="InterPro" id="IPR036864">
    <property type="entry name" value="Zn2-C6_fun-type_DNA-bd_sf"/>
</dbReference>
<dbReference type="PANTHER" id="PTHR37534">
    <property type="entry name" value="TRANSCRIPTIONAL ACTIVATOR PROTEIN UGA3"/>
    <property type="match status" value="1"/>
</dbReference>
<evidence type="ECO:0000313" key="8">
    <source>
        <dbReference type="EMBL" id="KAJ5120536.1"/>
    </source>
</evidence>
<dbReference type="GO" id="GO:0000976">
    <property type="term" value="F:transcription cis-regulatory region binding"/>
    <property type="evidence" value="ECO:0007669"/>
    <property type="project" value="TreeGrafter"/>
</dbReference>
<dbReference type="RefSeq" id="XP_056517040.1">
    <property type="nucleotide sequence ID" value="XM_056670667.1"/>
</dbReference>
<evidence type="ECO:0000256" key="4">
    <source>
        <dbReference type="ARBA" id="ARBA00023163"/>
    </source>
</evidence>
<dbReference type="Pfam" id="PF00172">
    <property type="entry name" value="Zn_clus"/>
    <property type="match status" value="1"/>
</dbReference>